<evidence type="ECO:0000259" key="1">
    <source>
        <dbReference type="PROSITE" id="PS51184"/>
    </source>
</evidence>
<dbReference type="InterPro" id="IPR003347">
    <property type="entry name" value="JmjC_dom"/>
</dbReference>
<gene>
    <name evidence="2" type="ORF">FJV41_15300</name>
</gene>
<evidence type="ECO:0000313" key="2">
    <source>
        <dbReference type="EMBL" id="TQF15113.1"/>
    </source>
</evidence>
<evidence type="ECO:0000313" key="3">
    <source>
        <dbReference type="Proteomes" id="UP000315369"/>
    </source>
</evidence>
<dbReference type="InterPro" id="IPR041667">
    <property type="entry name" value="Cupin_8"/>
</dbReference>
<dbReference type="PROSITE" id="PS51184">
    <property type="entry name" value="JMJC"/>
    <property type="match status" value="1"/>
</dbReference>
<dbReference type="RefSeq" id="WP_141643217.1">
    <property type="nucleotide sequence ID" value="NZ_VIFM01000051.1"/>
</dbReference>
<protein>
    <recommendedName>
        <fullName evidence="1">JmjC domain-containing protein</fullName>
    </recommendedName>
</protein>
<dbReference type="PANTHER" id="PTHR12461">
    <property type="entry name" value="HYPOXIA-INDUCIBLE FACTOR 1 ALPHA INHIBITOR-RELATED"/>
    <property type="match status" value="1"/>
</dbReference>
<dbReference type="Gene3D" id="2.60.120.650">
    <property type="entry name" value="Cupin"/>
    <property type="match status" value="1"/>
</dbReference>
<dbReference type="AlphaFoldDB" id="A0A540X1N1"/>
<dbReference type="Proteomes" id="UP000315369">
    <property type="component" value="Unassembled WGS sequence"/>
</dbReference>
<organism evidence="2 3">
    <name type="scientific">Myxococcus llanfairpwllgwyngyllgogerychwyrndrobwllllantysiliogogogochensis</name>
    <dbReference type="NCBI Taxonomy" id="2590453"/>
    <lineage>
        <taxon>Bacteria</taxon>
        <taxon>Pseudomonadati</taxon>
        <taxon>Myxococcota</taxon>
        <taxon>Myxococcia</taxon>
        <taxon>Myxococcales</taxon>
        <taxon>Cystobacterineae</taxon>
        <taxon>Myxococcaceae</taxon>
        <taxon>Myxococcus</taxon>
    </lineage>
</organism>
<reference evidence="2 3" key="1">
    <citation type="submission" date="2019-06" db="EMBL/GenBank/DDBJ databases">
        <authorList>
            <person name="Livingstone P."/>
            <person name="Whitworth D."/>
        </authorList>
    </citation>
    <scope>NUCLEOTIDE SEQUENCE [LARGE SCALE GENOMIC DNA]</scope>
    <source>
        <strain evidence="2 3">AM401</strain>
    </source>
</reference>
<proteinExistence type="predicted"/>
<dbReference type="Pfam" id="PF13621">
    <property type="entry name" value="Cupin_8"/>
    <property type="match status" value="1"/>
</dbReference>
<accession>A0A540X1N1</accession>
<comment type="caution">
    <text evidence="2">The sequence shown here is derived from an EMBL/GenBank/DDBJ whole genome shotgun (WGS) entry which is preliminary data.</text>
</comment>
<dbReference type="EMBL" id="VIFM01000051">
    <property type="protein sequence ID" value="TQF15113.1"/>
    <property type="molecule type" value="Genomic_DNA"/>
</dbReference>
<name>A0A540X1N1_9BACT</name>
<feature type="domain" description="JmjC" evidence="1">
    <location>
        <begin position="211"/>
        <end position="361"/>
    </location>
</feature>
<sequence length="361" mass="39464">MMTAEPRPAEQLSRDLARELSWGLTGYPGNGEVCQIIIGDEASGHRLQLHLGPHGIEVREDSPRPADATVWVPDEIANLLIKEARSIDLRDRRIHGGIRYEGNPLLVTRMGQALLRPSPEVKAVYEAAEQRAGRHPAVTSIERVHRPSVAVIRAAVDASRPLVATGLLDHCLPGSWEALAQQVSGIHIEPQSLGRALPLSEFMGHVLARQAGGPTYSEGCMLPPAFLGAFRLAFAQNGALPLGAPQLWAGASDSSQAVTGLHRDPVNGLLIQLLGRKRVLMYSPLERDNLYPVTAYNSFQNCWVEPLKPRLEVHTKFKRARRLEVELAPGEVLLNPVGWFHCVVIDGPTFSVSVPIKGRTN</sequence>
<dbReference type="OrthoDB" id="118524at2"/>
<dbReference type="PANTHER" id="PTHR12461:SF105">
    <property type="entry name" value="HYPOXIA-INDUCIBLE FACTOR 1-ALPHA INHIBITOR"/>
    <property type="match status" value="1"/>
</dbReference>
<dbReference type="SUPFAM" id="SSF51197">
    <property type="entry name" value="Clavaminate synthase-like"/>
    <property type="match status" value="1"/>
</dbReference>
<keyword evidence="3" id="KW-1185">Reference proteome</keyword>